<dbReference type="Gramene" id="evm.model.02.825">
    <property type="protein sequence ID" value="cds.evm.model.02.825"/>
    <property type="gene ID" value="evm.TU.02.825"/>
</dbReference>
<evidence type="ECO:0000256" key="1">
    <source>
        <dbReference type="ARBA" id="ARBA00022737"/>
    </source>
</evidence>
<feature type="repeat" description="PPR" evidence="2">
    <location>
        <begin position="121"/>
        <end position="155"/>
    </location>
</feature>
<reference evidence="3" key="2">
    <citation type="submission" date="2021-03" db="UniProtKB">
        <authorList>
            <consortium name="EnsemblPlants"/>
        </authorList>
    </citation>
    <scope>IDENTIFICATION</scope>
</reference>
<dbReference type="InterPro" id="IPR011990">
    <property type="entry name" value="TPR-like_helical_dom_sf"/>
</dbReference>
<keyword evidence="4" id="KW-1185">Reference proteome</keyword>
<dbReference type="Gene3D" id="1.25.40.10">
    <property type="entry name" value="Tetratricopeptide repeat domain"/>
    <property type="match status" value="3"/>
</dbReference>
<proteinExistence type="predicted"/>
<evidence type="ECO:0008006" key="5">
    <source>
        <dbReference type="Google" id="ProtNLM"/>
    </source>
</evidence>
<feature type="repeat" description="PPR" evidence="2">
    <location>
        <begin position="316"/>
        <end position="350"/>
    </location>
</feature>
<accession>A0A803P2T1</accession>
<reference evidence="3" key="1">
    <citation type="submission" date="2018-11" db="EMBL/GenBank/DDBJ databases">
        <authorList>
            <person name="Grassa J C."/>
        </authorList>
    </citation>
    <scope>NUCLEOTIDE SEQUENCE [LARGE SCALE GENOMIC DNA]</scope>
</reference>
<dbReference type="PANTHER" id="PTHR47926:SF537">
    <property type="entry name" value="PENTACOTRIPEPTIDE-REPEAT REGION OF PRORP DOMAIN-CONTAINING PROTEIN"/>
    <property type="match status" value="1"/>
</dbReference>
<dbReference type="InterPro" id="IPR046848">
    <property type="entry name" value="E_motif"/>
</dbReference>
<dbReference type="EMBL" id="UZAU01000136">
    <property type="status" value="NOT_ANNOTATED_CDS"/>
    <property type="molecule type" value="Genomic_DNA"/>
</dbReference>
<dbReference type="PROSITE" id="PS51375">
    <property type="entry name" value="PPR"/>
    <property type="match status" value="3"/>
</dbReference>
<organism evidence="3 4">
    <name type="scientific">Cannabis sativa</name>
    <name type="common">Hemp</name>
    <name type="synonym">Marijuana</name>
    <dbReference type="NCBI Taxonomy" id="3483"/>
    <lineage>
        <taxon>Eukaryota</taxon>
        <taxon>Viridiplantae</taxon>
        <taxon>Streptophyta</taxon>
        <taxon>Embryophyta</taxon>
        <taxon>Tracheophyta</taxon>
        <taxon>Spermatophyta</taxon>
        <taxon>Magnoliopsida</taxon>
        <taxon>eudicotyledons</taxon>
        <taxon>Gunneridae</taxon>
        <taxon>Pentapetalae</taxon>
        <taxon>rosids</taxon>
        <taxon>fabids</taxon>
        <taxon>Rosales</taxon>
        <taxon>Cannabaceae</taxon>
        <taxon>Cannabis</taxon>
    </lineage>
</organism>
<evidence type="ECO:0000313" key="4">
    <source>
        <dbReference type="Proteomes" id="UP000596661"/>
    </source>
</evidence>
<dbReference type="InterPro" id="IPR002885">
    <property type="entry name" value="PPR_rpt"/>
</dbReference>
<dbReference type="Pfam" id="PF13041">
    <property type="entry name" value="PPR_2"/>
    <property type="match status" value="2"/>
</dbReference>
<protein>
    <recommendedName>
        <fullName evidence="5">Pentatricopeptide repeat-containing protein</fullName>
    </recommendedName>
</protein>
<dbReference type="RefSeq" id="XP_030488619.1">
    <property type="nucleotide sequence ID" value="XM_030632759.2"/>
</dbReference>
<feature type="repeat" description="PPR" evidence="2">
    <location>
        <begin position="214"/>
        <end position="248"/>
    </location>
</feature>
<name>A0A803P2T1_CANSA</name>
<evidence type="ECO:0000313" key="3">
    <source>
        <dbReference type="EnsemblPlants" id="cds.evm.model.02.825"/>
    </source>
</evidence>
<evidence type="ECO:0000256" key="2">
    <source>
        <dbReference type="PROSITE-ProRule" id="PRU00708"/>
    </source>
</evidence>
<dbReference type="EnsemblPlants" id="evm.model.02.825">
    <property type="protein sequence ID" value="cds.evm.model.02.825"/>
    <property type="gene ID" value="evm.TU.02.825"/>
</dbReference>
<dbReference type="Proteomes" id="UP000596661">
    <property type="component" value="Chromosome 2"/>
</dbReference>
<dbReference type="OMA" id="DIYCWNA"/>
<dbReference type="OrthoDB" id="185373at2759"/>
<dbReference type="NCBIfam" id="TIGR00756">
    <property type="entry name" value="PPR"/>
    <property type="match status" value="4"/>
</dbReference>
<dbReference type="AlphaFoldDB" id="A0A803P2T1"/>
<dbReference type="Pfam" id="PF01535">
    <property type="entry name" value="PPR"/>
    <property type="match status" value="4"/>
</dbReference>
<dbReference type="FunFam" id="1.25.40.10:FF:000989">
    <property type="entry name" value="Pentatricopeptide repeat-containing protein At1g31430"/>
    <property type="match status" value="1"/>
</dbReference>
<dbReference type="Pfam" id="PF20431">
    <property type="entry name" value="E_motif"/>
    <property type="match status" value="1"/>
</dbReference>
<keyword evidence="1" id="KW-0677">Repeat</keyword>
<sequence>MAVFTCNLFCISPSPNGDPAISHWNKLIKRQVAKGNPWQAIRSYTHMQKLGLFPDNFTFPILLKAAATVSHAPFVFGLHAQAIKAGYSHHAFVQTALLNAYFTVGLVEDARNVFDKLSQRDLVAWNSMIDGYASNGQMGIALDLFDSMPVKDVSSYNIILAGFAGLKQVESARQVFDKMPVRDVVSWNSVISAFVIAGHMAEANALFEESPLRNVITWNTMITGYVQNQLYSEAIDLFDEMRSGNNSEPDHLSVTAALSACAHLRFLDKGTQIDFYARKHGQFFTPHVVTALIDMYAKCGSIQNSLEVFYKFEHKDVYCWNAMISGLALHGYGEAALKLFDEMRENSMKPDDITFIGLLSACSHAGLVEEGCELFECMERDFKITPKIEHYGCIVDLLSRAKFLDRAFRIIETMPFKPGDSILGALLSSCVIHQDLHTGEKVINLIFDKANNDGRNNQLSDGEYMMISNLYASCGKWEEANKWRSMMNSSGVVKTAGSSIIEVDGKFHHFLAGEVDFHPY</sequence>
<dbReference type="GO" id="GO:0003723">
    <property type="term" value="F:RNA binding"/>
    <property type="evidence" value="ECO:0007669"/>
    <property type="project" value="InterPro"/>
</dbReference>
<gene>
    <name evidence="3" type="primary">LOC115705425</name>
</gene>
<dbReference type="GO" id="GO:0009451">
    <property type="term" value="P:RNA modification"/>
    <property type="evidence" value="ECO:0007669"/>
    <property type="project" value="InterPro"/>
</dbReference>
<dbReference type="KEGG" id="csav:115705425"/>
<dbReference type="PANTHER" id="PTHR47926">
    <property type="entry name" value="PENTATRICOPEPTIDE REPEAT-CONTAINING PROTEIN"/>
    <property type="match status" value="1"/>
</dbReference>
<dbReference type="GeneID" id="115705425"/>
<dbReference type="InterPro" id="IPR046960">
    <property type="entry name" value="PPR_At4g14850-like_plant"/>
</dbReference>